<dbReference type="SUPFAM" id="SSF48452">
    <property type="entry name" value="TPR-like"/>
    <property type="match status" value="1"/>
</dbReference>
<dbReference type="InterPro" id="IPR002826">
    <property type="entry name" value="MptE-like"/>
</dbReference>
<proteinExistence type="predicted"/>
<dbReference type="InterPro" id="IPR011990">
    <property type="entry name" value="TPR-like_helical_dom_sf"/>
</dbReference>
<dbReference type="KEGG" id="tao:THIAE_07290"/>
<evidence type="ECO:0000313" key="2">
    <source>
        <dbReference type="EMBL" id="AHF02330.1"/>
    </source>
</evidence>
<reference evidence="2 3" key="1">
    <citation type="submission" date="2013-12" db="EMBL/GenBank/DDBJ databases">
        <authorList>
            <consortium name="DOE Joint Genome Institute"/>
            <person name="Kappler U."/>
            <person name="Huntemann M."/>
            <person name="Han J."/>
            <person name="Chen A."/>
            <person name="Kyrpides N."/>
            <person name="Mavromatis K."/>
            <person name="Markowitz V."/>
            <person name="Palaniappan K."/>
            <person name="Ivanova N."/>
            <person name="Schaumberg A."/>
            <person name="Pati A."/>
            <person name="Liolios K."/>
            <person name="Nordberg H.P."/>
            <person name="Cantor M.N."/>
            <person name="Hua S.X."/>
            <person name="Woyke T."/>
        </authorList>
    </citation>
    <scope>NUCLEOTIDE SEQUENCE [LARGE SCALE GENOMIC DNA]</scope>
    <source>
        <strain evidence="3">AL2</strain>
    </source>
</reference>
<dbReference type="EMBL" id="CP007030">
    <property type="protein sequence ID" value="AHF02330.1"/>
    <property type="molecule type" value="Genomic_DNA"/>
</dbReference>
<dbReference type="InParanoid" id="W0DUQ8"/>
<accession>W0DUQ8</accession>
<dbReference type="PANTHER" id="PTHR41786">
    <property type="entry name" value="MOTILITY ACCESSORY FACTOR MAF"/>
    <property type="match status" value="1"/>
</dbReference>
<dbReference type="Proteomes" id="UP000005380">
    <property type="component" value="Chromosome"/>
</dbReference>
<feature type="domain" description="6-hydroxymethylpterin diphosphokinase MptE-like" evidence="1">
    <location>
        <begin position="114"/>
        <end position="281"/>
    </location>
</feature>
<protein>
    <recommendedName>
        <fullName evidence="1">6-hydroxymethylpterin diphosphokinase MptE-like domain-containing protein</fullName>
    </recommendedName>
</protein>
<organism evidence="2 3">
    <name type="scientific">Thiomicrospira aerophila AL3</name>
    <dbReference type="NCBI Taxonomy" id="717772"/>
    <lineage>
        <taxon>Bacteria</taxon>
        <taxon>Pseudomonadati</taxon>
        <taxon>Pseudomonadota</taxon>
        <taxon>Gammaproteobacteria</taxon>
        <taxon>Thiotrichales</taxon>
        <taxon>Piscirickettsiaceae</taxon>
        <taxon>Thiomicrospira</taxon>
    </lineage>
</organism>
<dbReference type="PANTHER" id="PTHR41786:SF1">
    <property type="entry name" value="6-HYDROXYMETHYLPTERIN DIPHOSPHOKINASE MPTE-LIKE DOMAIN-CONTAINING PROTEIN"/>
    <property type="match status" value="1"/>
</dbReference>
<dbReference type="eggNOG" id="COG2604">
    <property type="taxonomic scope" value="Bacteria"/>
</dbReference>
<evidence type="ECO:0000259" key="1">
    <source>
        <dbReference type="Pfam" id="PF01973"/>
    </source>
</evidence>
<dbReference type="Pfam" id="PF01973">
    <property type="entry name" value="MptE-like"/>
    <property type="match status" value="1"/>
</dbReference>
<dbReference type="Gene3D" id="1.25.40.10">
    <property type="entry name" value="Tetratricopeptide repeat domain"/>
    <property type="match status" value="1"/>
</dbReference>
<dbReference type="HOGENOM" id="CLU_340603_0_0_6"/>
<keyword evidence="3" id="KW-1185">Reference proteome</keyword>
<sequence length="768" mass="86673">MYDYFKKSNRKKDKVFIFFEFTRVVDKLNLKNNLGFDKKNQIGLFLIEGEFSFSDYLPEALIVQNLVSISSTLKKYSNIIDVEYDEFRKKILAAYNVYASSLILATKKKDFENQAIRNLSHNILPAKFLKSKFKNKVALILGGGPSLDDTVEWVKLNRNKLFIFAAGRIANRLIKEGITPDFIGSIDPYQVSFDNAKTFLKFADKDSFIRTPVLINAYHVNNDLLSQWGGNSVYLGASSALLNDDNISLFGPTVAHALVGAAIEFGFKYIYFAGIDLCFTDGKTHESMSEEVQSDGIASYGEEFTLINNLGEKSTTHREFYKGHQSLTQMVNFYLIKQPGLKFFSLGAKSAAINKVNYVELDKVILKEEIWFDVNVFFSHVDLSVIINIVEKKIPIISNLIKRFKLYEDLAQKTLKNYESKSLSKNYFFSEQDFKALNSAHQVLKNKMGGDLDYLVSLDISLFQGVFLSSENRHSLESRMAAFQTWFNSIYLLANFVVRLLELSLDRLALRISELSFMVEGKPSFDAVKAVWEEIDQTGRVMFVSNFATKSVEKDVQEKIDKLKNNFLVSLGVSNRVNELRVLGNSDEALWQSLLTAYKISDVAALNKVIDLSSANTAQLGICLIAKALVAKINGNLEQSVDLLKEALSIDADGHIRFCLDELLKISIARDDLNSALSYVEQLCQFSLEYMKTYAKLLKLLGNLAASSEVLAMYVSVYKDDLGARITLAEQYHDLGMVAEAEACVDQVLAVEANHKAALHYKKVWFSH</sequence>
<name>W0DUQ8_9GAMM</name>
<dbReference type="STRING" id="717772.THIAE_07290"/>
<dbReference type="AlphaFoldDB" id="W0DUQ8"/>
<gene>
    <name evidence="2" type="ORF">THIAE_07290</name>
</gene>
<evidence type="ECO:0000313" key="3">
    <source>
        <dbReference type="Proteomes" id="UP000005380"/>
    </source>
</evidence>